<accession>A0AAE5WRL1</accession>
<reference evidence="1 2" key="1">
    <citation type="submission" date="2019-01" db="EMBL/GenBank/DDBJ databases">
        <title>Genomic insights into the origins and evolution of symbiotic genes in the Phaseolus vulgaris microsymbionts.</title>
        <authorList>
            <person name="Tong W."/>
        </authorList>
    </citation>
    <scope>NUCLEOTIDE SEQUENCE [LARGE SCALE GENOMIC DNA]</scope>
    <source>
        <strain evidence="1 2">FH23</strain>
        <plasmid evidence="2">prapfh23a</plasmid>
    </source>
</reference>
<dbReference type="InterPro" id="IPR002514">
    <property type="entry name" value="Transposase_8"/>
</dbReference>
<dbReference type="Gene3D" id="1.10.10.60">
    <property type="entry name" value="Homeodomain-like"/>
    <property type="match status" value="1"/>
</dbReference>
<dbReference type="KEGG" id="rad:CO657_25275"/>
<dbReference type="InterPro" id="IPR010921">
    <property type="entry name" value="Trp_repressor/repl_initiator"/>
</dbReference>
<dbReference type="PANTHER" id="PTHR37936:SF3">
    <property type="entry name" value="TRANSPOSASE INSC FOR INSERTION ELEMENT IS2A-RELATED"/>
    <property type="match status" value="1"/>
</dbReference>
<dbReference type="SUPFAM" id="SSF48295">
    <property type="entry name" value="TrpR-like"/>
    <property type="match status" value="1"/>
</dbReference>
<evidence type="ECO:0000313" key="2">
    <source>
        <dbReference type="Proteomes" id="UP000220927"/>
    </source>
</evidence>
<dbReference type="GO" id="GO:0006313">
    <property type="term" value="P:DNA transposition"/>
    <property type="evidence" value="ECO:0007669"/>
    <property type="project" value="InterPro"/>
</dbReference>
<dbReference type="Proteomes" id="UP000220927">
    <property type="component" value="Plasmid pRapFH23a"/>
</dbReference>
<name>A0AAE5WRL1_9HYPH</name>
<geneLocation type="plasmid" evidence="2">
    <name>prapfh23a</name>
</geneLocation>
<organism evidence="1 2">
    <name type="scientific">Rhizobium acidisoli</name>
    <dbReference type="NCBI Taxonomy" id="1538158"/>
    <lineage>
        <taxon>Bacteria</taxon>
        <taxon>Pseudomonadati</taxon>
        <taxon>Pseudomonadota</taxon>
        <taxon>Alphaproteobacteria</taxon>
        <taxon>Hyphomicrobiales</taxon>
        <taxon>Rhizobiaceae</taxon>
        <taxon>Rhizobium/Agrobacterium group</taxon>
        <taxon>Rhizobium</taxon>
    </lineage>
</organism>
<dbReference type="GO" id="GO:0043565">
    <property type="term" value="F:sequence-specific DNA binding"/>
    <property type="evidence" value="ECO:0007669"/>
    <property type="project" value="InterPro"/>
</dbReference>
<sequence length="124" mass="13281">MSAPSSGTRTFHMIEAVAERLEGAPRQLRRRWSDEFKAQAVAEALEPGASVSAIAHRIGIHPSQLFAWRRDALDHAASRSAGEVASARPAAPVIEVVIGDIVVRAGADVDEAHLQRVIRAARSA</sequence>
<evidence type="ECO:0000313" key="1">
    <source>
        <dbReference type="EMBL" id="QAS81215.1"/>
    </source>
</evidence>
<dbReference type="GO" id="GO:0004803">
    <property type="term" value="F:transposase activity"/>
    <property type="evidence" value="ECO:0007669"/>
    <property type="project" value="InterPro"/>
</dbReference>
<dbReference type="Pfam" id="PF01527">
    <property type="entry name" value="HTH_Tnp_1"/>
    <property type="match status" value="1"/>
</dbReference>
<proteinExistence type="predicted"/>
<dbReference type="PANTHER" id="PTHR37936">
    <property type="entry name" value="TRANSPOSASE INSC FOR INSERTION ELEMENT IS2A-RELATED"/>
    <property type="match status" value="1"/>
</dbReference>
<protein>
    <submittedName>
        <fullName evidence="1">Transposase</fullName>
    </submittedName>
</protein>
<dbReference type="AlphaFoldDB" id="A0AAE5WRL1"/>
<keyword evidence="2" id="KW-1185">Reference proteome</keyword>
<gene>
    <name evidence="1" type="ORF">CO657_25275</name>
</gene>
<dbReference type="EMBL" id="CP034999">
    <property type="protein sequence ID" value="QAS81215.1"/>
    <property type="molecule type" value="Genomic_DNA"/>
</dbReference>
<keyword evidence="1" id="KW-0614">Plasmid</keyword>